<dbReference type="SMART" id="SM00504">
    <property type="entry name" value="Ubox"/>
    <property type="match status" value="1"/>
</dbReference>
<dbReference type="AlphaFoldDB" id="A0A6G0XQI6"/>
<dbReference type="VEuPathDB" id="FungiDB:AeMF1_003114"/>
<dbReference type="Gene3D" id="3.30.40.10">
    <property type="entry name" value="Zinc/RING finger domain, C3HC4 (zinc finger)"/>
    <property type="match status" value="1"/>
</dbReference>
<keyword evidence="3" id="KW-1185">Reference proteome</keyword>
<reference evidence="2 3" key="1">
    <citation type="submission" date="2019-07" db="EMBL/GenBank/DDBJ databases">
        <title>Genomics analysis of Aphanomyces spp. identifies a new class of oomycete effector associated with host adaptation.</title>
        <authorList>
            <person name="Gaulin E."/>
        </authorList>
    </citation>
    <scope>NUCLEOTIDE SEQUENCE [LARGE SCALE GENOMIC DNA]</scope>
    <source>
        <strain evidence="2 3">ATCC 201684</strain>
    </source>
</reference>
<dbReference type="CDD" id="cd16655">
    <property type="entry name" value="RING-Ubox_WDSUB1-like"/>
    <property type="match status" value="1"/>
</dbReference>
<dbReference type="InterPro" id="IPR003613">
    <property type="entry name" value="Ubox_domain"/>
</dbReference>
<dbReference type="GO" id="GO:0004842">
    <property type="term" value="F:ubiquitin-protein transferase activity"/>
    <property type="evidence" value="ECO:0007669"/>
    <property type="project" value="InterPro"/>
</dbReference>
<evidence type="ECO:0000313" key="3">
    <source>
        <dbReference type="Proteomes" id="UP000481153"/>
    </source>
</evidence>
<dbReference type="EMBL" id="VJMJ01000025">
    <property type="protein sequence ID" value="KAF0742687.1"/>
    <property type="molecule type" value="Genomic_DNA"/>
</dbReference>
<sequence length="561" mass="63737">MEDHLDSFVCPITHEVMEDPVVASDGHSYERSSISRWFRQNNTSPITNNVVAHKTLVPNHALKQAIVEFREKFAPFIETKPRSPSPRRKEPLPQRGTFIYAVVRPMPIYLAPSFVLSHGTMLNVDTIVIGKERLYGEDNVVFVELSGHHEGKYVFESRDGLSYLERLDMTEELSVYVVSTTVPLSLWPSPSVPSNSLYKAYPWDVLSIEATIEDRNGTMYGRLECSKLWVRLSPNFMTQWPLNSSPHVFLLPRAVDLCTNANTTALGVPLIEIPSYTLVKSHALIHVEETWYIRTTHSSFTGWLSVQDVMPLEGPPPRIAEGPAGKLIQFALQQDSMALILDEIQESGDVSQRMFMRHLPRRFERQLLNCAQKGRRVHRIALGPRGEWYCSGAKPDGSGECCWASDDLPLRFRAEMEPNSLVAFGQDDEYAMILGQGGLMLSNLSTSLLIRLRNARRVHMIVLARYGGYAIKDNRGLDCSCLDPAFEDALRHPPRGAGQVCSAVYSDDEFVVLFEHDFVASSGFTSHIFQVLRDFYDRHRAMRQKRRQLISEYQRLCPDLY</sequence>
<dbReference type="InterPro" id="IPR052085">
    <property type="entry name" value="WD-SAM-U-box"/>
</dbReference>
<name>A0A6G0XQI6_9STRA</name>
<dbReference type="PANTHER" id="PTHR46573:SF1">
    <property type="entry name" value="WD REPEAT, SAM AND U-BOX DOMAIN-CONTAINING PROTEIN 1"/>
    <property type="match status" value="1"/>
</dbReference>
<evidence type="ECO:0000313" key="2">
    <source>
        <dbReference type="EMBL" id="KAF0742687.1"/>
    </source>
</evidence>
<comment type="caution">
    <text evidence="2">The sequence shown here is derived from an EMBL/GenBank/DDBJ whole genome shotgun (WGS) entry which is preliminary data.</text>
</comment>
<dbReference type="Pfam" id="PF04564">
    <property type="entry name" value="U-box"/>
    <property type="match status" value="1"/>
</dbReference>
<dbReference type="GO" id="GO:0016567">
    <property type="term" value="P:protein ubiquitination"/>
    <property type="evidence" value="ECO:0007669"/>
    <property type="project" value="InterPro"/>
</dbReference>
<proteinExistence type="predicted"/>
<dbReference type="SUPFAM" id="SSF57850">
    <property type="entry name" value="RING/U-box"/>
    <property type="match status" value="1"/>
</dbReference>
<feature type="domain" description="U-box" evidence="1">
    <location>
        <begin position="3"/>
        <end position="76"/>
    </location>
</feature>
<gene>
    <name evidence="2" type="ORF">Ae201684_002388</name>
</gene>
<dbReference type="PROSITE" id="PS51698">
    <property type="entry name" value="U_BOX"/>
    <property type="match status" value="1"/>
</dbReference>
<evidence type="ECO:0000259" key="1">
    <source>
        <dbReference type="PROSITE" id="PS51698"/>
    </source>
</evidence>
<dbReference type="PANTHER" id="PTHR46573">
    <property type="entry name" value="WD REPEAT, SAM AND U-BOX DOMAIN-CONTAINING PROTEIN 1"/>
    <property type="match status" value="1"/>
</dbReference>
<protein>
    <recommendedName>
        <fullName evidence="1">U-box domain-containing protein</fullName>
    </recommendedName>
</protein>
<dbReference type="Proteomes" id="UP000481153">
    <property type="component" value="Unassembled WGS sequence"/>
</dbReference>
<organism evidence="2 3">
    <name type="scientific">Aphanomyces euteiches</name>
    <dbReference type="NCBI Taxonomy" id="100861"/>
    <lineage>
        <taxon>Eukaryota</taxon>
        <taxon>Sar</taxon>
        <taxon>Stramenopiles</taxon>
        <taxon>Oomycota</taxon>
        <taxon>Saprolegniomycetes</taxon>
        <taxon>Saprolegniales</taxon>
        <taxon>Verrucalvaceae</taxon>
        <taxon>Aphanomyces</taxon>
    </lineage>
</organism>
<accession>A0A6G0XQI6</accession>
<dbReference type="InterPro" id="IPR013083">
    <property type="entry name" value="Znf_RING/FYVE/PHD"/>
</dbReference>